<organism evidence="1 2">
    <name type="scientific">Virgibacillus tibetensis</name>
    <dbReference type="NCBI Taxonomy" id="3042313"/>
    <lineage>
        <taxon>Bacteria</taxon>
        <taxon>Bacillati</taxon>
        <taxon>Bacillota</taxon>
        <taxon>Bacilli</taxon>
        <taxon>Bacillales</taxon>
        <taxon>Bacillaceae</taxon>
        <taxon>Virgibacillus</taxon>
    </lineage>
</organism>
<protein>
    <submittedName>
        <fullName evidence="1">Ribonuclease H-like YkuK family protein</fullName>
    </submittedName>
</protein>
<keyword evidence="2" id="KW-1185">Reference proteome</keyword>
<dbReference type="PANTHER" id="PTHR39961">
    <property type="entry name" value="HYPOTHETICAL CYTOSOLIC PROTEIN"/>
    <property type="match status" value="1"/>
</dbReference>
<dbReference type="EMBL" id="JARZFX010000002">
    <property type="protein sequence ID" value="MEC5423328.1"/>
    <property type="molecule type" value="Genomic_DNA"/>
</dbReference>
<reference evidence="1 2" key="1">
    <citation type="journal article" date="2024" name="Int. J. Syst. Evol. Microbiol.">
        <title>Virgibacillus tibetensis sp. nov., isolated from salt lake on the Tibetan Plateau of China.</title>
        <authorList>
            <person name="Phurbu D."/>
            <person name="Liu Z.-X."/>
            <person name="Wang R."/>
            <person name="Zheng Y.-Y."/>
            <person name="Liu H.-C."/>
            <person name="Zhou Y.-G."/>
            <person name="Yu Y.-J."/>
            <person name="Li A.-H."/>
        </authorList>
    </citation>
    <scope>NUCLEOTIDE SEQUENCE [LARGE SCALE GENOMIC DNA]</scope>
    <source>
        <strain evidence="1 2">C22-A2</strain>
    </source>
</reference>
<comment type="caution">
    <text evidence="1">The sequence shown here is derived from an EMBL/GenBank/DDBJ whole genome shotgun (WGS) entry which is preliminary data.</text>
</comment>
<dbReference type="Pfam" id="PF04308">
    <property type="entry name" value="RNaseH_like"/>
    <property type="match status" value="1"/>
</dbReference>
<dbReference type="RefSeq" id="WP_327606883.1">
    <property type="nucleotide sequence ID" value="NZ_JARZFX010000002.1"/>
</dbReference>
<name>A0ABU6KDB7_9BACI</name>
<proteinExistence type="predicted"/>
<sequence>MENVSDQHYRFQNLQEKHMTFNQVFEHIVRFMRSRPTGNYRLIVGTDSQVHSQMTIFITGIVIRNKGKGVWACIRKVIIPRRMLHLYERISYEMSFSEEIVSLFTAERKEQLINIILPYIYQGASFKMEGHIDIGAGSKNKTRAFVEEMVNRMKVIGVEPKIKPNAFVASSYANRYTK</sequence>
<evidence type="ECO:0000313" key="1">
    <source>
        <dbReference type="EMBL" id="MEC5423328.1"/>
    </source>
</evidence>
<dbReference type="Proteomes" id="UP001335737">
    <property type="component" value="Unassembled WGS sequence"/>
</dbReference>
<gene>
    <name evidence="1" type="ORF">QGM71_07425</name>
</gene>
<accession>A0ABU6KDB7</accession>
<evidence type="ECO:0000313" key="2">
    <source>
        <dbReference type="Proteomes" id="UP001335737"/>
    </source>
</evidence>
<dbReference type="InterPro" id="IPR007405">
    <property type="entry name" value="Phage_KVP40_Orf299"/>
</dbReference>
<dbReference type="PANTHER" id="PTHR39961:SF1">
    <property type="entry name" value="DUF458 DOMAIN-CONTAINING PROTEIN"/>
    <property type="match status" value="1"/>
</dbReference>